<feature type="domain" description="AAA+ ATPase" evidence="15">
    <location>
        <begin position="244"/>
        <end position="378"/>
    </location>
</feature>
<keyword evidence="4" id="KW-0813">Transport</keyword>
<evidence type="ECO:0000256" key="13">
    <source>
        <dbReference type="NCBIfam" id="TIGR03499"/>
    </source>
</evidence>
<accession>A0ABT2EN01</accession>
<dbReference type="SMART" id="SM00382">
    <property type="entry name" value="AAA"/>
    <property type="match status" value="1"/>
</dbReference>
<dbReference type="SMART" id="SM00962">
    <property type="entry name" value="SRP54"/>
    <property type="match status" value="1"/>
</dbReference>
<keyword evidence="11" id="KW-1006">Bacterial flagellum protein export</keyword>
<keyword evidence="10" id="KW-0472">Membrane</keyword>
<gene>
    <name evidence="17" type="ORF">M2350_001747</name>
</gene>
<keyword evidence="6" id="KW-0547">Nucleotide-binding</keyword>
<dbReference type="PANTHER" id="PTHR43134">
    <property type="entry name" value="SIGNAL RECOGNITION PARTICLE RECEPTOR SUBUNIT ALPHA"/>
    <property type="match status" value="1"/>
</dbReference>
<evidence type="ECO:0000259" key="15">
    <source>
        <dbReference type="SMART" id="SM00382"/>
    </source>
</evidence>
<dbReference type="InterPro" id="IPR003593">
    <property type="entry name" value="AAA+_ATPase"/>
</dbReference>
<dbReference type="Gene3D" id="3.40.50.300">
    <property type="entry name" value="P-loop containing nucleotide triphosphate hydrolases"/>
    <property type="match status" value="1"/>
</dbReference>
<sequence>MPEVMERVRQELGEDAIILHTQQRRGLLWWFRRTPTIRVWAAVTSKEGVRCDVWGAQKDAEHNPALEHFQPFTQKESEDGKDAGGRESEGAKQGDGSEKGLTGMLAVANPQSPVAPSKQRKRGRKKSTHSTELNEASVESSAAGKKSAKNSRRSQSTNHSELLDLAQRVERQLQLLATSLWGQEAIASQTGALGILWQCGVDLPTIQQLFSSSVPNPQPQVPTGEWLKSVLVRHLPVTGGLAPTTSLAVLVGPTGVGKTTTVAKIAANQLMHQRRRVALVTVDVFRIGAVQQLETYARLMGLPFFVATTPEEARKCAYQAKQVADLVLVDTIGRSPKHTDQLASLWELVAAMDPDEVLLTLPANGNPADLALAADQFSIFCPTSLIITKLDEATQTGVIVNLVTRLNLPVSYITTGQNVPEDLEVPTSERLAEWVLLPIKEKFEGSTSSRNGDGREAQIARISPSAEVRGNA</sequence>
<dbReference type="NCBIfam" id="TIGR03499">
    <property type="entry name" value="FlhF"/>
    <property type="match status" value="1"/>
</dbReference>
<dbReference type="Pfam" id="PF00448">
    <property type="entry name" value="SRP54"/>
    <property type="match status" value="1"/>
</dbReference>
<dbReference type="Gene3D" id="1.20.120.1380">
    <property type="entry name" value="Flagellar FlhF biosynthesis protein, N domain"/>
    <property type="match status" value="1"/>
</dbReference>
<keyword evidence="9" id="KW-0342">GTP-binding</keyword>
<keyword evidence="8" id="KW-0653">Protein transport</keyword>
<dbReference type="Proteomes" id="UP001204798">
    <property type="component" value="Unassembled WGS sequence"/>
</dbReference>
<keyword evidence="17" id="KW-0282">Flagellum</keyword>
<dbReference type="InterPro" id="IPR027417">
    <property type="entry name" value="P-loop_NTPase"/>
</dbReference>
<evidence type="ECO:0000256" key="8">
    <source>
        <dbReference type="ARBA" id="ARBA00022927"/>
    </source>
</evidence>
<keyword evidence="5" id="KW-1003">Cell membrane</keyword>
<evidence type="ECO:0000256" key="14">
    <source>
        <dbReference type="SAM" id="MobiDB-lite"/>
    </source>
</evidence>
<evidence type="ECO:0000256" key="4">
    <source>
        <dbReference type="ARBA" id="ARBA00022448"/>
    </source>
</evidence>
<proteinExistence type="inferred from homology"/>
<feature type="region of interest" description="Disordered" evidence="14">
    <location>
        <begin position="444"/>
        <end position="472"/>
    </location>
</feature>
<feature type="compositionally biased region" description="Basic and acidic residues" evidence="14">
    <location>
        <begin position="75"/>
        <end position="98"/>
    </location>
</feature>
<keyword evidence="18" id="KW-1185">Reference proteome</keyword>
<feature type="compositionally biased region" description="Basic residues" evidence="14">
    <location>
        <begin position="118"/>
        <end position="128"/>
    </location>
</feature>
<dbReference type="InterPro" id="IPR020006">
    <property type="entry name" value="FlhF"/>
</dbReference>
<organism evidence="17 18">
    <name type="scientific">Candidatus Fervidibacter sacchari</name>
    <dbReference type="NCBI Taxonomy" id="1448929"/>
    <lineage>
        <taxon>Bacteria</taxon>
        <taxon>Candidatus Fervidibacterota</taxon>
        <taxon>Candidatus Fervidibacter</taxon>
    </lineage>
</organism>
<dbReference type="SUPFAM" id="SSF52540">
    <property type="entry name" value="P-loop containing nucleoside triphosphate hydrolases"/>
    <property type="match status" value="1"/>
</dbReference>
<evidence type="ECO:0000259" key="16">
    <source>
        <dbReference type="SMART" id="SM00962"/>
    </source>
</evidence>
<evidence type="ECO:0000256" key="12">
    <source>
        <dbReference type="ARBA" id="ARBA00025337"/>
    </source>
</evidence>
<keyword evidence="17" id="KW-0966">Cell projection</keyword>
<feature type="region of interest" description="Disordered" evidence="14">
    <location>
        <begin position="62"/>
        <end position="160"/>
    </location>
</feature>
<keyword evidence="7" id="KW-1005">Bacterial flagellum biogenesis</keyword>
<dbReference type="PANTHER" id="PTHR43134:SF3">
    <property type="entry name" value="FLAGELLAR BIOSYNTHESIS PROTEIN FLHF"/>
    <property type="match status" value="1"/>
</dbReference>
<evidence type="ECO:0000256" key="7">
    <source>
        <dbReference type="ARBA" id="ARBA00022795"/>
    </source>
</evidence>
<evidence type="ECO:0000256" key="5">
    <source>
        <dbReference type="ARBA" id="ARBA00022475"/>
    </source>
</evidence>
<keyword evidence="17" id="KW-0969">Cilium</keyword>
<evidence type="ECO:0000256" key="3">
    <source>
        <dbReference type="ARBA" id="ARBA00014919"/>
    </source>
</evidence>
<dbReference type="InterPro" id="IPR000897">
    <property type="entry name" value="SRP54_GTPase_dom"/>
</dbReference>
<evidence type="ECO:0000256" key="2">
    <source>
        <dbReference type="ARBA" id="ARBA00008531"/>
    </source>
</evidence>
<evidence type="ECO:0000256" key="6">
    <source>
        <dbReference type="ARBA" id="ARBA00022741"/>
    </source>
</evidence>
<comment type="similarity">
    <text evidence="2">Belongs to the GTP-binding SRP family.</text>
</comment>
<comment type="caution">
    <text evidence="17">The sequence shown here is derived from an EMBL/GenBank/DDBJ whole genome shotgun (WGS) entry which is preliminary data.</text>
</comment>
<reference evidence="17 18" key="1">
    <citation type="submission" date="2022-08" db="EMBL/GenBank/DDBJ databases">
        <title>Bacterial and archaeal communities from various locations to study Microbial Dark Matter (Phase II).</title>
        <authorList>
            <person name="Stepanauskas R."/>
        </authorList>
    </citation>
    <scope>NUCLEOTIDE SEQUENCE [LARGE SCALE GENOMIC DNA]</scope>
    <source>
        <strain evidence="17 18">PD1</strain>
    </source>
</reference>
<protein>
    <recommendedName>
        <fullName evidence="3 13">Flagellar biosynthesis protein FlhF</fullName>
    </recommendedName>
</protein>
<evidence type="ECO:0000256" key="11">
    <source>
        <dbReference type="ARBA" id="ARBA00023225"/>
    </source>
</evidence>
<dbReference type="InterPro" id="IPR047040">
    <property type="entry name" value="FlhF__GTPase_dom"/>
</dbReference>
<feature type="domain" description="SRP54-type proteins GTP-binding" evidence="16">
    <location>
        <begin position="245"/>
        <end position="437"/>
    </location>
</feature>
<feature type="compositionally biased region" description="Low complexity" evidence="14">
    <location>
        <begin position="136"/>
        <end position="145"/>
    </location>
</feature>
<dbReference type="CDD" id="cd17873">
    <property type="entry name" value="FlhF"/>
    <property type="match status" value="1"/>
</dbReference>
<evidence type="ECO:0000256" key="1">
    <source>
        <dbReference type="ARBA" id="ARBA00004413"/>
    </source>
</evidence>
<evidence type="ECO:0000256" key="9">
    <source>
        <dbReference type="ARBA" id="ARBA00023134"/>
    </source>
</evidence>
<comment type="subcellular location">
    <subcellularLocation>
        <location evidence="1">Cell membrane</location>
        <topology evidence="1">Peripheral membrane protein</topology>
        <orientation evidence="1">Cytoplasmic side</orientation>
    </subcellularLocation>
</comment>
<evidence type="ECO:0000256" key="10">
    <source>
        <dbReference type="ARBA" id="ARBA00023136"/>
    </source>
</evidence>
<name>A0ABT2EN01_9BACT</name>
<dbReference type="EMBL" id="JANUCP010000003">
    <property type="protein sequence ID" value="MCS3919334.1"/>
    <property type="molecule type" value="Genomic_DNA"/>
</dbReference>
<evidence type="ECO:0000313" key="18">
    <source>
        <dbReference type="Proteomes" id="UP001204798"/>
    </source>
</evidence>
<comment type="function">
    <text evidence="12">Necessary for flagellar biosynthesis. May be involved in translocation of the flagellum.</text>
</comment>
<evidence type="ECO:0000313" key="17">
    <source>
        <dbReference type="EMBL" id="MCS3919334.1"/>
    </source>
</evidence>